<dbReference type="EMBL" id="PKSM01000011">
    <property type="protein sequence ID" value="POW22263.1"/>
    <property type="molecule type" value="Genomic_DNA"/>
</dbReference>
<dbReference type="AlphaFoldDB" id="A0A2S4WKH6"/>
<feature type="non-terminal residue" evidence="2">
    <location>
        <position position="536"/>
    </location>
</feature>
<evidence type="ECO:0008006" key="4">
    <source>
        <dbReference type="Google" id="ProtNLM"/>
    </source>
</evidence>
<accession>A0A2S4WKH6</accession>
<comment type="caution">
    <text evidence="2">The sequence shown here is derived from an EMBL/GenBank/DDBJ whole genome shotgun (WGS) entry which is preliminary data.</text>
</comment>
<dbReference type="OrthoDB" id="2505542at2759"/>
<keyword evidence="3" id="KW-1185">Reference proteome</keyword>
<dbReference type="VEuPathDB" id="FungiDB:PSTT_00112"/>
<feature type="region of interest" description="Disordered" evidence="1">
    <location>
        <begin position="127"/>
        <end position="156"/>
    </location>
</feature>
<feature type="compositionally biased region" description="Low complexity" evidence="1">
    <location>
        <begin position="31"/>
        <end position="46"/>
    </location>
</feature>
<organism evidence="2 3">
    <name type="scientific">Puccinia striiformis</name>
    <dbReference type="NCBI Taxonomy" id="27350"/>
    <lineage>
        <taxon>Eukaryota</taxon>
        <taxon>Fungi</taxon>
        <taxon>Dikarya</taxon>
        <taxon>Basidiomycota</taxon>
        <taxon>Pucciniomycotina</taxon>
        <taxon>Pucciniomycetes</taxon>
        <taxon>Pucciniales</taxon>
        <taxon>Pucciniaceae</taxon>
        <taxon>Puccinia</taxon>
    </lineage>
</organism>
<reference evidence="3" key="2">
    <citation type="journal article" date="2018" name="BMC Genomics">
        <title>Genomic insights into host adaptation between the wheat stripe rust pathogen (Puccinia striiformis f. sp. tritici) and the barley stripe rust pathogen (Puccinia striiformis f. sp. hordei).</title>
        <authorList>
            <person name="Xia C."/>
            <person name="Wang M."/>
            <person name="Yin C."/>
            <person name="Cornejo O.E."/>
            <person name="Hulbert S.H."/>
            <person name="Chen X."/>
        </authorList>
    </citation>
    <scope>NUCLEOTIDE SEQUENCE [LARGE SCALE GENOMIC DNA]</scope>
    <source>
        <strain evidence="3">93TX-2</strain>
    </source>
</reference>
<dbReference type="Proteomes" id="UP000238274">
    <property type="component" value="Unassembled WGS sequence"/>
</dbReference>
<protein>
    <recommendedName>
        <fullName evidence="4">Retrotransposon gag domain-containing protein</fullName>
    </recommendedName>
</protein>
<dbReference type="VEuPathDB" id="FungiDB:PSTT_00152"/>
<sequence>MSGRRSVSTTRLPQIDDPEAIIRKANAAKAAVAQSQLPTTSTTLATTKEEPSPNRSEAPISNPLVAPAPLTLADNNQPRIDPASLPLPDDGLPVDLLPTVDPASIPLPVDTLPSPFLRPREMQNNEAPAPLGIEAGNNQSKDPLTQHPTGDNTPTGLVTGSSTRDLLRALLTCQQASVNQAMADWASWEERLARTEAAKEAVIGVAIKAEDTLGSPRPTSNQLRRVQHMSAPYQEIEPFVVWMNAIELFFTAKDITLDRDRIIIAGERIKEPNLMGFYKTSASKLLIGTWEEFKTNMFTYAIPARWKTTLQRQIRFIKMASNETFMQYTLRARTLQQLLNFDQLTISDHELAIGMSFGLGEDLESRINEHELLEADPFDFNVFVKRAGDWGDNLDSPTEDVSTETDDLDYLASISALAIVDEELSVTAADEASVALYAGINPVSVAALWEIPEDDSDEEEYVLYHPPSNCLLHQFHAGRCLRGRVNTGSSTRSMARVPRLIGHKKSLPIDNQLSLDQFTIPIHSSVPTFLVCSLLS</sequence>
<reference evidence="3" key="3">
    <citation type="journal article" date="2018" name="Mol. Plant Microbe Interact.">
        <title>Genome sequence resources for the wheat stripe rust pathogen (Puccinia striiformis f. sp. tritici) and the barley stripe rust pathogen (Puccinia striiformis f. sp. hordei).</title>
        <authorList>
            <person name="Xia C."/>
            <person name="Wang M."/>
            <person name="Yin C."/>
            <person name="Cornejo O.E."/>
            <person name="Hulbert S.H."/>
            <person name="Chen X."/>
        </authorList>
    </citation>
    <scope>NUCLEOTIDE SEQUENCE [LARGE SCALE GENOMIC DNA]</scope>
    <source>
        <strain evidence="3">93TX-2</strain>
    </source>
</reference>
<feature type="region of interest" description="Disordered" evidence="1">
    <location>
        <begin position="31"/>
        <end position="62"/>
    </location>
</feature>
<gene>
    <name evidence="2" type="ORF">PSHT_01453</name>
</gene>
<proteinExistence type="predicted"/>
<evidence type="ECO:0000313" key="2">
    <source>
        <dbReference type="EMBL" id="POW22263.1"/>
    </source>
</evidence>
<evidence type="ECO:0000256" key="1">
    <source>
        <dbReference type="SAM" id="MobiDB-lite"/>
    </source>
</evidence>
<evidence type="ECO:0000313" key="3">
    <source>
        <dbReference type="Proteomes" id="UP000238274"/>
    </source>
</evidence>
<reference evidence="2 3" key="1">
    <citation type="submission" date="2017-12" db="EMBL/GenBank/DDBJ databases">
        <title>Gene loss provides genomic basis for host adaptation in cereal stripe rust fungi.</title>
        <authorList>
            <person name="Xia C."/>
        </authorList>
    </citation>
    <scope>NUCLEOTIDE SEQUENCE [LARGE SCALE GENOMIC DNA]</scope>
    <source>
        <strain evidence="2 3">93TX-2</strain>
    </source>
</reference>
<name>A0A2S4WKH6_9BASI</name>
<feature type="compositionally biased region" description="Polar residues" evidence="1">
    <location>
        <begin position="136"/>
        <end position="156"/>
    </location>
</feature>
<dbReference type="VEuPathDB" id="FungiDB:PSHT_01453"/>